<comment type="caution">
    <text evidence="1">The sequence shown here is derived from an EMBL/GenBank/DDBJ whole genome shotgun (WGS) entry which is preliminary data.</text>
</comment>
<dbReference type="RefSeq" id="WP_186961019.1">
    <property type="nucleotide sequence ID" value="NZ_JACOOI010000029.1"/>
</dbReference>
<dbReference type="InterPro" id="IPR021109">
    <property type="entry name" value="Peptidase_aspartic_dom_sf"/>
</dbReference>
<gene>
    <name evidence="1" type="ORF">H8S77_20755</name>
</gene>
<evidence type="ECO:0000313" key="2">
    <source>
        <dbReference type="Proteomes" id="UP000644010"/>
    </source>
</evidence>
<keyword evidence="2" id="KW-1185">Reference proteome</keyword>
<sequence length="186" mass="21502">MMYPIQSFINPADSGSCIVELDIQNLFMRHITNKELAGIKNKYRELDIKKDELGNMYSLDTELSVRDITGRNTILNGSFIPDLGNVMFLALFESHPDVKSFIHNTNIQLQKGYNPKGQPLPVKVMSVYECTFEKEEKFSNVTLITTPFYTQLKSDGFLGLDFLRHFNVIFDFQNDKFYLKRTHKGN</sequence>
<organism evidence="1 2">
    <name type="scientific">Parabacteroides segnis</name>
    <dbReference type="NCBI Taxonomy" id="2763058"/>
    <lineage>
        <taxon>Bacteria</taxon>
        <taxon>Pseudomonadati</taxon>
        <taxon>Bacteroidota</taxon>
        <taxon>Bacteroidia</taxon>
        <taxon>Bacteroidales</taxon>
        <taxon>Tannerellaceae</taxon>
        <taxon>Parabacteroides</taxon>
    </lineage>
</organism>
<evidence type="ECO:0000313" key="1">
    <source>
        <dbReference type="EMBL" id="MBC5645316.1"/>
    </source>
</evidence>
<accession>A0ABR7E6D1</accession>
<reference evidence="1 2" key="1">
    <citation type="submission" date="2020-08" db="EMBL/GenBank/DDBJ databases">
        <title>Genome public.</title>
        <authorList>
            <person name="Liu C."/>
            <person name="Sun Q."/>
        </authorList>
    </citation>
    <scope>NUCLEOTIDE SEQUENCE [LARGE SCALE GENOMIC DNA]</scope>
    <source>
        <strain evidence="1 2">BX2</strain>
    </source>
</reference>
<dbReference type="EMBL" id="JACOOI010000029">
    <property type="protein sequence ID" value="MBC5645316.1"/>
    <property type="molecule type" value="Genomic_DNA"/>
</dbReference>
<dbReference type="Proteomes" id="UP000644010">
    <property type="component" value="Unassembled WGS sequence"/>
</dbReference>
<proteinExistence type="predicted"/>
<dbReference type="Gene3D" id="2.40.70.10">
    <property type="entry name" value="Acid Proteases"/>
    <property type="match status" value="1"/>
</dbReference>
<protein>
    <submittedName>
        <fullName evidence="1">Uncharacterized protein</fullName>
    </submittedName>
</protein>
<name>A0ABR7E6D1_9BACT</name>